<gene>
    <name evidence="2" type="ORF">MarFTMF_112</name>
</gene>
<evidence type="ECO:0000313" key="2">
    <source>
        <dbReference type="EMBL" id="WNL49628.1"/>
    </source>
</evidence>
<dbReference type="CDD" id="cd09917">
    <property type="entry name" value="F-box_SF"/>
    <property type="match status" value="1"/>
</dbReference>
<dbReference type="SUPFAM" id="SSF81383">
    <property type="entry name" value="F-box domain"/>
    <property type="match status" value="1"/>
</dbReference>
<sequence length="292" mass="34087">MEHLPTEMHVHILSFLGAKEVVKFCALSKWTRELAEGQTQPLSRNVECNGNIAAEKLGGLYTPNNEPLEKERENMTAKFRVDPFGRIEGKLEFFGEYGSRCSWTVRKGVLHGPFRCVMDTPYDYALIEEGSFRRGKLHGTVHYFEEHTPKYGTWTTWFKGVKKRVRILSKNRVRIKEWRTFRTRKTREKFYITQTEKYCRIKYSGYSCSGVSVDPWSYISKRKKNGLPVTLYTFSWFHGESYWRFETNGKLISEGSGKNNSSVIGRCCEKHGKNLEAVISGDWKFDYDNVFE</sequence>
<dbReference type="PROSITE" id="PS50181">
    <property type="entry name" value="FBOX"/>
    <property type="match status" value="1"/>
</dbReference>
<proteinExistence type="predicted"/>
<protein>
    <submittedName>
        <fullName evidence="2">F-box containing protein</fullName>
    </submittedName>
</protein>
<dbReference type="InterPro" id="IPR001810">
    <property type="entry name" value="F-box_dom"/>
</dbReference>
<name>A0AA96EMA2_9VIRU</name>
<reference evidence="2" key="1">
    <citation type="submission" date="2023-07" db="EMBL/GenBank/DDBJ databases">
        <authorList>
            <person name="Xia Y."/>
        </authorList>
    </citation>
    <scope>NUCLEOTIDE SEQUENCE</scope>
    <source>
        <strain evidence="2">F</strain>
    </source>
</reference>
<accession>A0AA96EMA2</accession>
<dbReference type="EMBL" id="OR343188">
    <property type="protein sequence ID" value="WNL49628.1"/>
    <property type="molecule type" value="Genomic_DNA"/>
</dbReference>
<organism evidence="2">
    <name type="scientific">Marseillevirus sp</name>
    <dbReference type="NCBI Taxonomy" id="2809551"/>
    <lineage>
        <taxon>Viruses</taxon>
        <taxon>Varidnaviria</taxon>
        <taxon>Bamfordvirae</taxon>
        <taxon>Nucleocytoviricota</taxon>
        <taxon>Megaviricetes</taxon>
        <taxon>Pimascovirales</taxon>
        <taxon>Pimascovirales incertae sedis</taxon>
        <taxon>Marseilleviridae</taxon>
        <taxon>Marseillevirus</taxon>
    </lineage>
</organism>
<evidence type="ECO:0000259" key="1">
    <source>
        <dbReference type="PROSITE" id="PS50181"/>
    </source>
</evidence>
<dbReference type="InterPro" id="IPR036047">
    <property type="entry name" value="F-box-like_dom_sf"/>
</dbReference>
<feature type="domain" description="F-box" evidence="1">
    <location>
        <begin position="1"/>
        <end position="46"/>
    </location>
</feature>